<dbReference type="PANTHER" id="PTHR45987">
    <property type="entry name" value="39S RIBOSOMAL PROTEIN L12"/>
    <property type="match status" value="1"/>
</dbReference>
<dbReference type="GO" id="GO:1990904">
    <property type="term" value="C:ribonucleoprotein complex"/>
    <property type="evidence" value="ECO:0007669"/>
    <property type="project" value="UniProtKB-KW"/>
</dbReference>
<dbReference type="SUPFAM" id="SSF54736">
    <property type="entry name" value="ClpS-like"/>
    <property type="match status" value="1"/>
</dbReference>
<dbReference type="EMBL" id="MGHD01000004">
    <property type="protein sequence ID" value="OGM60520.1"/>
    <property type="molecule type" value="Genomic_DNA"/>
</dbReference>
<evidence type="ECO:0000256" key="1">
    <source>
        <dbReference type="ARBA" id="ARBA00007197"/>
    </source>
</evidence>
<dbReference type="Pfam" id="PF00542">
    <property type="entry name" value="Ribosomal_L12"/>
    <property type="match status" value="1"/>
</dbReference>
<dbReference type="Gene3D" id="1.20.5.710">
    <property type="entry name" value="Single helix bin"/>
    <property type="match status" value="1"/>
</dbReference>
<reference evidence="7 8" key="1">
    <citation type="journal article" date="2016" name="Nat. Commun.">
        <title>Thousands of microbial genomes shed light on interconnected biogeochemical processes in an aquifer system.</title>
        <authorList>
            <person name="Anantharaman K."/>
            <person name="Brown C.T."/>
            <person name="Hug L.A."/>
            <person name="Sharon I."/>
            <person name="Castelle C.J."/>
            <person name="Probst A.J."/>
            <person name="Thomas B.C."/>
            <person name="Singh A."/>
            <person name="Wilkins M.J."/>
            <person name="Karaoz U."/>
            <person name="Brodie E.L."/>
            <person name="Williams K.H."/>
            <person name="Hubbard S.S."/>
            <person name="Banfield J.F."/>
        </authorList>
    </citation>
    <scope>NUCLEOTIDE SEQUENCE [LARGE SCALE GENOMIC DNA]</scope>
</reference>
<feature type="domain" description="Large ribosomal subunit protein bL12 oligomerization" evidence="6">
    <location>
        <begin position="20"/>
        <end position="57"/>
    </location>
</feature>
<keyword evidence="3" id="KW-0687">Ribonucleoprotein</keyword>
<protein>
    <recommendedName>
        <fullName evidence="4">50S ribosomal protein L7/L12</fullName>
    </recommendedName>
</protein>
<evidence type="ECO:0000259" key="5">
    <source>
        <dbReference type="Pfam" id="PF00542"/>
    </source>
</evidence>
<evidence type="ECO:0000313" key="7">
    <source>
        <dbReference type="EMBL" id="OGM60520.1"/>
    </source>
</evidence>
<dbReference type="Pfam" id="PF16320">
    <property type="entry name" value="Ribosomal_L12_N"/>
    <property type="match status" value="1"/>
</dbReference>
<dbReference type="InterPro" id="IPR013823">
    <property type="entry name" value="Ribosomal_bL12_C"/>
</dbReference>
<dbReference type="InterPro" id="IPR000206">
    <property type="entry name" value="Ribosomal_bL12"/>
</dbReference>
<evidence type="ECO:0000313" key="8">
    <source>
        <dbReference type="Proteomes" id="UP000176404"/>
    </source>
</evidence>
<dbReference type="InterPro" id="IPR036235">
    <property type="entry name" value="Ribosomal_bL12_oligo_N_sf"/>
</dbReference>
<dbReference type="GO" id="GO:0006412">
    <property type="term" value="P:translation"/>
    <property type="evidence" value="ECO:0007669"/>
    <property type="project" value="InterPro"/>
</dbReference>
<dbReference type="AlphaFoldDB" id="A0A1F8B9B2"/>
<dbReference type="GO" id="GO:0003735">
    <property type="term" value="F:structural constituent of ribosome"/>
    <property type="evidence" value="ECO:0007669"/>
    <property type="project" value="InterPro"/>
</dbReference>
<dbReference type="Gene3D" id="3.30.1390.10">
    <property type="match status" value="1"/>
</dbReference>
<comment type="similarity">
    <text evidence="1">Belongs to the bacterial ribosomal protein bL12 family.</text>
</comment>
<evidence type="ECO:0000259" key="6">
    <source>
        <dbReference type="Pfam" id="PF16320"/>
    </source>
</evidence>
<dbReference type="PANTHER" id="PTHR45987:SF4">
    <property type="entry name" value="LARGE RIBOSOMAL SUBUNIT PROTEIN BL12M"/>
    <property type="match status" value="1"/>
</dbReference>
<dbReference type="CDD" id="cd00387">
    <property type="entry name" value="Ribosomal_L7_L12"/>
    <property type="match status" value="1"/>
</dbReference>
<dbReference type="GO" id="GO:0003729">
    <property type="term" value="F:mRNA binding"/>
    <property type="evidence" value="ECO:0007669"/>
    <property type="project" value="TreeGrafter"/>
</dbReference>
<dbReference type="SUPFAM" id="SSF48300">
    <property type="entry name" value="Ribosomal protein L7/12, oligomerisation (N-terminal) domain"/>
    <property type="match status" value="1"/>
</dbReference>
<dbReference type="GO" id="GO:0005737">
    <property type="term" value="C:cytoplasm"/>
    <property type="evidence" value="ECO:0007669"/>
    <property type="project" value="UniProtKB-ARBA"/>
</dbReference>
<evidence type="ECO:0000256" key="3">
    <source>
        <dbReference type="ARBA" id="ARBA00023274"/>
    </source>
</evidence>
<dbReference type="Proteomes" id="UP000176404">
    <property type="component" value="Unassembled WGS sequence"/>
</dbReference>
<evidence type="ECO:0000256" key="2">
    <source>
        <dbReference type="ARBA" id="ARBA00022980"/>
    </source>
</evidence>
<dbReference type="InterPro" id="IPR008932">
    <property type="entry name" value="Ribosomal_bL12_oligo"/>
</dbReference>
<comment type="caution">
    <text evidence="7">The sequence shown here is derived from an EMBL/GenBank/DDBJ whole genome shotgun (WGS) entry which is preliminary data.</text>
</comment>
<evidence type="ECO:0000256" key="4">
    <source>
        <dbReference type="ARBA" id="ARBA00035412"/>
    </source>
</evidence>
<sequence>MAENKTKKEEKKETKLSKSVEKLVEEIAKLTVIELSQLVSALQEKLGVSTPVATAAVTQPQPTQTAEVAPSGGGATKQTLVMTASGSNKIAVIKALREINQNWTLKEAKDMTEQVPTEVLKDAKADDVKNATDKLKVAGANVEVK</sequence>
<dbReference type="STRING" id="1802517.A2892_00660"/>
<proteinExistence type="inferred from homology"/>
<organism evidence="7 8">
    <name type="scientific">Candidatus Woesebacteria bacterium RIFCSPLOWO2_01_FULL_39_10b</name>
    <dbReference type="NCBI Taxonomy" id="1802517"/>
    <lineage>
        <taxon>Bacteria</taxon>
        <taxon>Candidatus Woeseibacteriota</taxon>
    </lineage>
</organism>
<dbReference type="InterPro" id="IPR014719">
    <property type="entry name" value="Ribosomal_bL12_C/ClpS-like"/>
</dbReference>
<keyword evidence="2" id="KW-0689">Ribosomal protein</keyword>
<name>A0A1F8B9B2_9BACT</name>
<feature type="domain" description="Large ribosomal subunit protein bL12 C-terminal" evidence="5">
    <location>
        <begin position="80"/>
        <end position="145"/>
    </location>
</feature>
<accession>A0A1F8B9B2</accession>
<dbReference type="GO" id="GO:0005840">
    <property type="term" value="C:ribosome"/>
    <property type="evidence" value="ECO:0007669"/>
    <property type="project" value="UniProtKB-KW"/>
</dbReference>
<gene>
    <name evidence="7" type="ORF">A2892_00660</name>
</gene>